<comment type="similarity">
    <text evidence="7">Belongs to the binding-protein-dependent transport system permease family.</text>
</comment>
<proteinExistence type="inferred from homology"/>
<dbReference type="SUPFAM" id="SSF161098">
    <property type="entry name" value="MetI-like"/>
    <property type="match status" value="1"/>
</dbReference>
<evidence type="ECO:0000256" key="7">
    <source>
        <dbReference type="RuleBase" id="RU363032"/>
    </source>
</evidence>
<feature type="transmembrane region" description="Helical" evidence="7">
    <location>
        <begin position="123"/>
        <end position="144"/>
    </location>
</feature>
<dbReference type="Gene3D" id="1.10.3720.10">
    <property type="entry name" value="MetI-like"/>
    <property type="match status" value="1"/>
</dbReference>
<dbReference type="AlphaFoldDB" id="A0A556ANT3"/>
<evidence type="ECO:0000313" key="10">
    <source>
        <dbReference type="EMBL" id="TSH94540.1"/>
    </source>
</evidence>
<evidence type="ECO:0000256" key="4">
    <source>
        <dbReference type="ARBA" id="ARBA00022692"/>
    </source>
</evidence>
<dbReference type="Pfam" id="PF00528">
    <property type="entry name" value="BPD_transp_1"/>
    <property type="match status" value="1"/>
</dbReference>
<evidence type="ECO:0000256" key="2">
    <source>
        <dbReference type="ARBA" id="ARBA00022448"/>
    </source>
</evidence>
<reference evidence="10 11" key="1">
    <citation type="submission" date="2019-07" db="EMBL/GenBank/DDBJ databases">
        <title>Qingshengfaniella alkalisoli gen. nov., sp. nov., isolated from saline soil.</title>
        <authorList>
            <person name="Xu L."/>
            <person name="Huang X.-X."/>
            <person name="Sun J.-Q."/>
        </authorList>
    </citation>
    <scope>NUCLEOTIDE SEQUENCE [LARGE SCALE GENOMIC DNA]</scope>
    <source>
        <strain evidence="10 11">DSM 27279</strain>
    </source>
</reference>
<organism evidence="10 11">
    <name type="scientific">Verticiella sediminum</name>
    <dbReference type="NCBI Taxonomy" id="1247510"/>
    <lineage>
        <taxon>Bacteria</taxon>
        <taxon>Pseudomonadati</taxon>
        <taxon>Pseudomonadota</taxon>
        <taxon>Betaproteobacteria</taxon>
        <taxon>Burkholderiales</taxon>
        <taxon>Alcaligenaceae</taxon>
        <taxon>Verticiella</taxon>
    </lineage>
</organism>
<keyword evidence="6 7" id="KW-0472">Membrane</keyword>
<feature type="transmembrane region" description="Helical" evidence="7">
    <location>
        <begin position="156"/>
        <end position="176"/>
    </location>
</feature>
<dbReference type="FunFam" id="1.10.3720.10:FF:000003">
    <property type="entry name" value="Aliphatic sulfonate ABC transporter permease"/>
    <property type="match status" value="1"/>
</dbReference>
<dbReference type="OrthoDB" id="8138334at2"/>
<evidence type="ECO:0000256" key="8">
    <source>
        <dbReference type="SAM" id="MobiDB-lite"/>
    </source>
</evidence>
<evidence type="ECO:0000256" key="3">
    <source>
        <dbReference type="ARBA" id="ARBA00022475"/>
    </source>
</evidence>
<keyword evidence="11" id="KW-1185">Reference proteome</keyword>
<name>A0A556ANT3_9BURK</name>
<comment type="subcellular location">
    <subcellularLocation>
        <location evidence="1 7">Cell membrane</location>
        <topology evidence="1 7">Multi-pass membrane protein</topology>
    </subcellularLocation>
</comment>
<keyword evidence="4 7" id="KW-0812">Transmembrane</keyword>
<gene>
    <name evidence="10" type="ORF">FOZ76_12465</name>
</gene>
<feature type="transmembrane region" description="Helical" evidence="7">
    <location>
        <begin position="182"/>
        <end position="201"/>
    </location>
</feature>
<dbReference type="InterPro" id="IPR000515">
    <property type="entry name" value="MetI-like"/>
</dbReference>
<dbReference type="GO" id="GO:0005886">
    <property type="term" value="C:plasma membrane"/>
    <property type="evidence" value="ECO:0007669"/>
    <property type="project" value="UniProtKB-SubCell"/>
</dbReference>
<dbReference type="CDD" id="cd06261">
    <property type="entry name" value="TM_PBP2"/>
    <property type="match status" value="1"/>
</dbReference>
<feature type="region of interest" description="Disordered" evidence="8">
    <location>
        <begin position="1"/>
        <end position="26"/>
    </location>
</feature>
<keyword evidence="2 7" id="KW-0813">Transport</keyword>
<evidence type="ECO:0000256" key="1">
    <source>
        <dbReference type="ARBA" id="ARBA00004651"/>
    </source>
</evidence>
<dbReference type="Proteomes" id="UP000318405">
    <property type="component" value="Unassembled WGS sequence"/>
</dbReference>
<dbReference type="PANTHER" id="PTHR30151">
    <property type="entry name" value="ALKANE SULFONATE ABC TRANSPORTER-RELATED, MEMBRANE SUBUNIT"/>
    <property type="match status" value="1"/>
</dbReference>
<dbReference type="EMBL" id="VLTJ01000024">
    <property type="protein sequence ID" value="TSH94540.1"/>
    <property type="molecule type" value="Genomic_DNA"/>
</dbReference>
<keyword evidence="3" id="KW-1003">Cell membrane</keyword>
<evidence type="ECO:0000313" key="11">
    <source>
        <dbReference type="Proteomes" id="UP000318405"/>
    </source>
</evidence>
<feature type="transmembrane region" description="Helical" evidence="7">
    <location>
        <begin position="222"/>
        <end position="252"/>
    </location>
</feature>
<accession>A0A556ANT3</accession>
<sequence length="313" mass="33108">MEEPLSAAGPPQGGKRPLGGQQAEGAAWEPTCAQAGPAPDRAAIVLVDPTRVGGALAGASRVPRGLQRLAGPVLVLVLWQVLSSLDVFDPRTTPAPGRVLATAYDLVASGALQSHLAVSLMRVLQGLALGLFIGTVSAVAAGLTRWGENLVDANMEVLRAVPNFALLPVLIAWFGIGEEPKVALITLSVLVAIYINTFSAIRNVDAGLVEAARSFGVRQRELITTVILPGSLPGFLVGLRLALTGAWLALIFAETINAPVGLGRMMSDAREYFRIDVIFVLLAVYAVLGLASLALVRWLERRLLVWRRAFDGT</sequence>
<dbReference type="GO" id="GO:0042918">
    <property type="term" value="P:alkanesulfonate transmembrane transport"/>
    <property type="evidence" value="ECO:0007669"/>
    <property type="project" value="UniProtKB-ARBA"/>
</dbReference>
<evidence type="ECO:0000256" key="5">
    <source>
        <dbReference type="ARBA" id="ARBA00022989"/>
    </source>
</evidence>
<feature type="domain" description="ABC transmembrane type-1" evidence="9">
    <location>
        <begin position="112"/>
        <end position="296"/>
    </location>
</feature>
<feature type="transmembrane region" description="Helical" evidence="7">
    <location>
        <begin position="272"/>
        <end position="299"/>
    </location>
</feature>
<comment type="caution">
    <text evidence="10">The sequence shown here is derived from an EMBL/GenBank/DDBJ whole genome shotgun (WGS) entry which is preliminary data.</text>
</comment>
<dbReference type="PANTHER" id="PTHR30151:SF38">
    <property type="entry name" value="ALIPHATIC SULFONATES TRANSPORT PERMEASE PROTEIN SSUC-RELATED"/>
    <property type="match status" value="1"/>
</dbReference>
<dbReference type="PROSITE" id="PS50928">
    <property type="entry name" value="ABC_TM1"/>
    <property type="match status" value="1"/>
</dbReference>
<evidence type="ECO:0000256" key="6">
    <source>
        <dbReference type="ARBA" id="ARBA00023136"/>
    </source>
</evidence>
<dbReference type="InterPro" id="IPR035906">
    <property type="entry name" value="MetI-like_sf"/>
</dbReference>
<protein>
    <submittedName>
        <fullName evidence="10">ABC transporter permease</fullName>
    </submittedName>
</protein>
<keyword evidence="5 7" id="KW-1133">Transmembrane helix</keyword>
<evidence type="ECO:0000259" key="9">
    <source>
        <dbReference type="PROSITE" id="PS50928"/>
    </source>
</evidence>